<reference evidence="3" key="1">
    <citation type="journal article" date="2020" name="bioRxiv">
        <title>Whole genome comparisons of ergot fungi reveals the divergence and evolution of species within the genus Claviceps are the result of varying mechanisms driving genome evolution and host range expansion.</title>
        <authorList>
            <person name="Wyka S.A."/>
            <person name="Mondo S.J."/>
            <person name="Liu M."/>
            <person name="Dettman J."/>
            <person name="Nalam V."/>
            <person name="Broders K.D."/>
        </authorList>
    </citation>
    <scope>NUCLEOTIDE SEQUENCE</scope>
    <source>
        <strain evidence="3">CCC 489</strain>
    </source>
</reference>
<dbReference type="PANTHER" id="PTHR48081">
    <property type="entry name" value="AB HYDROLASE SUPERFAMILY PROTEIN C4A8.06C"/>
    <property type="match status" value="1"/>
</dbReference>
<dbReference type="GO" id="GO:0016787">
    <property type="term" value="F:hydrolase activity"/>
    <property type="evidence" value="ECO:0007669"/>
    <property type="project" value="UniProtKB-KW"/>
</dbReference>
<dbReference type="InterPro" id="IPR050300">
    <property type="entry name" value="GDXG_lipolytic_enzyme"/>
</dbReference>
<proteinExistence type="predicted"/>
<accession>A0A8K0NI39</accession>
<dbReference type="Pfam" id="PF07859">
    <property type="entry name" value="Abhydrolase_3"/>
    <property type="match status" value="1"/>
</dbReference>
<feature type="domain" description="Alpha/beta hydrolase fold-3" evidence="2">
    <location>
        <begin position="118"/>
        <end position="329"/>
    </location>
</feature>
<dbReference type="SUPFAM" id="SSF53474">
    <property type="entry name" value="alpha/beta-Hydrolases"/>
    <property type="match status" value="1"/>
</dbReference>
<dbReference type="OrthoDB" id="2152029at2759"/>
<evidence type="ECO:0000259" key="2">
    <source>
        <dbReference type="Pfam" id="PF07859"/>
    </source>
</evidence>
<organism evidence="3 4">
    <name type="scientific">Claviceps africana</name>
    <dbReference type="NCBI Taxonomy" id="83212"/>
    <lineage>
        <taxon>Eukaryota</taxon>
        <taxon>Fungi</taxon>
        <taxon>Dikarya</taxon>
        <taxon>Ascomycota</taxon>
        <taxon>Pezizomycotina</taxon>
        <taxon>Sordariomycetes</taxon>
        <taxon>Hypocreomycetidae</taxon>
        <taxon>Hypocreales</taxon>
        <taxon>Clavicipitaceae</taxon>
        <taxon>Claviceps</taxon>
    </lineage>
</organism>
<name>A0A8K0NI39_9HYPO</name>
<gene>
    <name evidence="3" type="ORF">E4U42_008059</name>
</gene>
<keyword evidence="4" id="KW-1185">Reference proteome</keyword>
<dbReference type="Gene3D" id="3.40.50.1820">
    <property type="entry name" value="alpha/beta hydrolase"/>
    <property type="match status" value="1"/>
</dbReference>
<evidence type="ECO:0000313" key="3">
    <source>
        <dbReference type="EMBL" id="KAG5915436.1"/>
    </source>
</evidence>
<dbReference type="AlphaFoldDB" id="A0A8K0NI39"/>
<evidence type="ECO:0000256" key="1">
    <source>
        <dbReference type="ARBA" id="ARBA00022801"/>
    </source>
</evidence>
<protein>
    <recommendedName>
        <fullName evidence="2">Alpha/beta hydrolase fold-3 domain-containing protein</fullName>
    </recommendedName>
</protein>
<dbReference type="PANTHER" id="PTHR48081:SF21">
    <property type="entry name" value="LIPASE_THIOESTERASE FAMILY PROTEIN (AFU_ORTHOLOGUE AFUA_8G02590)"/>
    <property type="match status" value="1"/>
</dbReference>
<comment type="caution">
    <text evidence="3">The sequence shown here is derived from an EMBL/GenBank/DDBJ whole genome shotgun (WGS) entry which is preliminary data.</text>
</comment>
<dbReference type="InterPro" id="IPR029058">
    <property type="entry name" value="AB_hydrolase_fold"/>
</dbReference>
<dbReference type="InterPro" id="IPR013094">
    <property type="entry name" value="AB_hydrolase_3"/>
</dbReference>
<evidence type="ECO:0000313" key="4">
    <source>
        <dbReference type="Proteomes" id="UP000811619"/>
    </source>
</evidence>
<keyword evidence="1" id="KW-0378">Hydrolase</keyword>
<dbReference type="Proteomes" id="UP000811619">
    <property type="component" value="Unassembled WGS sequence"/>
</dbReference>
<sequence>MVMNIETMNRPPRLSVLETLDLFAALGAVLFSALAALVNGPWRAPDDEASLYLYVAYAATRKLLCRFSAAQLRVTYRQQAKAMQMTPRTIELPHGVRGNWIGDPDAKHLTIHFDNPQGGGFSMPAVDGHFKFMMRFIKSRPSTKPSLSIFFPEYTLTPAARYPTQLTQAVEALRYLVVTTRRSPSSIMLGGDSAGGNLVAGVLAHLTHPHEAVEELVLTEPLAGAVMVAPWIAIHKPDPRLAGDGAKDIILKPALDTFARNYMGAAASDYFTDPCRAPAEWFRGMPVKRILVMAGQYEYLLPSIDAFVKTLQAGYGPVEFYVAEKEVHDAPFVNLLCCHNAPTRQGTKLVDWIEDGIA</sequence>
<dbReference type="EMBL" id="SRPY01000984">
    <property type="protein sequence ID" value="KAG5915436.1"/>
    <property type="molecule type" value="Genomic_DNA"/>
</dbReference>